<dbReference type="SUPFAM" id="SSF47729">
    <property type="entry name" value="IHF-like DNA-binding proteins"/>
    <property type="match status" value="1"/>
</dbReference>
<evidence type="ECO:0000313" key="2">
    <source>
        <dbReference type="EMBL" id="TFD97433.1"/>
    </source>
</evidence>
<dbReference type="RefSeq" id="WP_026626244.1">
    <property type="nucleotide sequence ID" value="NZ_AP028867.1"/>
</dbReference>
<organism evidence="2 3">
    <name type="scientific">Dysgonomonas capnocytophagoides</name>
    <dbReference type="NCBI Taxonomy" id="45254"/>
    <lineage>
        <taxon>Bacteria</taxon>
        <taxon>Pseudomonadati</taxon>
        <taxon>Bacteroidota</taxon>
        <taxon>Bacteroidia</taxon>
        <taxon>Bacteroidales</taxon>
        <taxon>Dysgonomonadaceae</taxon>
        <taxon>Dysgonomonas</taxon>
    </lineage>
</organism>
<evidence type="ECO:0000256" key="1">
    <source>
        <dbReference type="ARBA" id="ARBA00023125"/>
    </source>
</evidence>
<proteinExistence type="predicted"/>
<protein>
    <recommendedName>
        <fullName evidence="4">HU family DNA-binding protein</fullName>
    </recommendedName>
</protein>
<dbReference type="OrthoDB" id="997413at2"/>
<comment type="caution">
    <text evidence="2">The sequence shown here is derived from an EMBL/GenBank/DDBJ whole genome shotgun (WGS) entry which is preliminary data.</text>
</comment>
<accession>A0A4Y8L4B2</accession>
<gene>
    <name evidence="2" type="ORF">E2605_07130</name>
</gene>
<dbReference type="EMBL" id="SOML01000003">
    <property type="protein sequence ID" value="TFD97433.1"/>
    <property type="molecule type" value="Genomic_DNA"/>
</dbReference>
<keyword evidence="1" id="KW-0238">DNA-binding</keyword>
<evidence type="ECO:0000313" key="3">
    <source>
        <dbReference type="Proteomes" id="UP000297861"/>
    </source>
</evidence>
<keyword evidence="3" id="KW-1185">Reference proteome</keyword>
<dbReference type="Proteomes" id="UP000297861">
    <property type="component" value="Unassembled WGS sequence"/>
</dbReference>
<reference evidence="2 3" key="1">
    <citation type="submission" date="2019-03" db="EMBL/GenBank/DDBJ databases">
        <title>San Antonio Military Medical Center submission to MRSN (WRAIR), pending publication.</title>
        <authorList>
            <person name="Blyth D.M."/>
            <person name="Mccarthy S.L."/>
            <person name="Schall S.E."/>
            <person name="Stam J.A."/>
            <person name="Ong A.C."/>
            <person name="Mcgann P.T."/>
        </authorList>
    </citation>
    <scope>NUCLEOTIDE SEQUENCE [LARGE SCALE GENOMIC DNA]</scope>
    <source>
        <strain evidence="2 3">MRSN571793</strain>
    </source>
</reference>
<dbReference type="AlphaFoldDB" id="A0A4Y8L4B2"/>
<evidence type="ECO:0008006" key="4">
    <source>
        <dbReference type="Google" id="ProtNLM"/>
    </source>
</evidence>
<sequence length="82" mass="9246">MDDKLCQSIQQNLEAQGISLTEKEVRNLYIAALSGIYDLTEEGEVVDIPDFGSFWKKKTDNASVSLFTSNDRLNDCVNKQDE</sequence>
<dbReference type="GO" id="GO:0003677">
    <property type="term" value="F:DNA binding"/>
    <property type="evidence" value="ECO:0007669"/>
    <property type="project" value="UniProtKB-KW"/>
</dbReference>
<dbReference type="InterPro" id="IPR010992">
    <property type="entry name" value="IHF-like_DNA-bd_dom_sf"/>
</dbReference>
<dbReference type="Gene3D" id="4.10.520.10">
    <property type="entry name" value="IHF-like DNA-binding proteins"/>
    <property type="match status" value="1"/>
</dbReference>
<name>A0A4Y8L4B2_9BACT</name>
<dbReference type="STRING" id="1121485.GCA_000426485_02337"/>